<dbReference type="GO" id="GO:0005509">
    <property type="term" value="F:calcium ion binding"/>
    <property type="evidence" value="ECO:0007669"/>
    <property type="project" value="InterPro"/>
</dbReference>
<dbReference type="EMBL" id="RRYP01016030">
    <property type="protein sequence ID" value="TNV75245.1"/>
    <property type="molecule type" value="Genomic_DNA"/>
</dbReference>
<feature type="domain" description="EF-hand" evidence="11">
    <location>
        <begin position="10"/>
        <end position="45"/>
    </location>
</feature>
<dbReference type="GO" id="GO:0016460">
    <property type="term" value="C:myosin II complex"/>
    <property type="evidence" value="ECO:0007669"/>
    <property type="project" value="TreeGrafter"/>
</dbReference>
<feature type="domain" description="EF-hand" evidence="11">
    <location>
        <begin position="46"/>
        <end position="81"/>
    </location>
</feature>
<evidence type="ECO:0000256" key="2">
    <source>
        <dbReference type="ARBA" id="ARBA00005253"/>
    </source>
</evidence>
<dbReference type="AlphaFoldDB" id="A0A8J8SYG1"/>
<keyword evidence="4" id="KW-0963">Cytoplasm</keyword>
<dbReference type="PANTHER" id="PTHR23048:SF0">
    <property type="entry name" value="CALMODULIN LIKE 3"/>
    <property type="match status" value="1"/>
</dbReference>
<dbReference type="CDD" id="cd00051">
    <property type="entry name" value="EFh"/>
    <property type="match status" value="1"/>
</dbReference>
<sequence length="152" mass="17383">MSSEDQMSEAQINECRDKFKMFDSEGRGTITVRELGVVMRQLGVNPTDEELQEMIQEVDESGEGEITFQQFISIMAHKMKDADSEQGTLEAFRVFDKERTGFISRGELKSILMTMGQLMTEEEAEDLLEETQSNPEGNIDYMQFVKSLFQSL</sequence>
<dbReference type="SMART" id="SM00054">
    <property type="entry name" value="EFh"/>
    <property type="match status" value="3"/>
</dbReference>
<name>A0A8J8SYG1_HALGN</name>
<comment type="caution">
    <text evidence="12">The sequence shown here is derived from an EMBL/GenBank/DDBJ whole genome shotgun (WGS) entry which is preliminary data.</text>
</comment>
<keyword evidence="9" id="KW-0206">Cytoskeleton</keyword>
<dbReference type="Gene3D" id="1.10.238.10">
    <property type="entry name" value="EF-hand"/>
    <property type="match status" value="2"/>
</dbReference>
<gene>
    <name evidence="12" type="ORF">FGO68_gene10885</name>
</gene>
<evidence type="ECO:0000256" key="8">
    <source>
        <dbReference type="ARBA" id="ARBA00022990"/>
    </source>
</evidence>
<organism evidence="12 13">
    <name type="scientific">Halteria grandinella</name>
    <dbReference type="NCBI Taxonomy" id="5974"/>
    <lineage>
        <taxon>Eukaryota</taxon>
        <taxon>Sar</taxon>
        <taxon>Alveolata</taxon>
        <taxon>Ciliophora</taxon>
        <taxon>Intramacronucleata</taxon>
        <taxon>Spirotrichea</taxon>
        <taxon>Stichotrichia</taxon>
        <taxon>Sporadotrichida</taxon>
        <taxon>Halteriidae</taxon>
        <taxon>Halteria</taxon>
    </lineage>
</organism>
<evidence type="ECO:0000256" key="1">
    <source>
        <dbReference type="ARBA" id="ARBA00004245"/>
    </source>
</evidence>
<dbReference type="PROSITE" id="PS50222">
    <property type="entry name" value="EF_HAND_2"/>
    <property type="match status" value="3"/>
</dbReference>
<dbReference type="SUPFAM" id="SSF47473">
    <property type="entry name" value="EF-hand"/>
    <property type="match status" value="1"/>
</dbReference>
<evidence type="ECO:0000256" key="10">
    <source>
        <dbReference type="ARBA" id="ARBA00025692"/>
    </source>
</evidence>
<keyword evidence="7" id="KW-0106">Calcium</keyword>
<evidence type="ECO:0000256" key="4">
    <source>
        <dbReference type="ARBA" id="ARBA00022490"/>
    </source>
</evidence>
<keyword evidence="8" id="KW-0007">Acetylation</keyword>
<dbReference type="OrthoDB" id="26525at2759"/>
<dbReference type="InterPro" id="IPR050230">
    <property type="entry name" value="CALM/Myosin/TropC-like"/>
</dbReference>
<dbReference type="InterPro" id="IPR002048">
    <property type="entry name" value="EF_hand_dom"/>
</dbReference>
<feature type="domain" description="EF-hand" evidence="11">
    <location>
        <begin position="83"/>
        <end position="118"/>
    </location>
</feature>
<evidence type="ECO:0000259" key="11">
    <source>
        <dbReference type="PROSITE" id="PS50222"/>
    </source>
</evidence>
<dbReference type="Pfam" id="PF13499">
    <property type="entry name" value="EF-hand_7"/>
    <property type="match status" value="2"/>
</dbReference>
<keyword evidence="13" id="KW-1185">Reference proteome</keyword>
<evidence type="ECO:0000313" key="13">
    <source>
        <dbReference type="Proteomes" id="UP000785679"/>
    </source>
</evidence>
<proteinExistence type="inferred from homology"/>
<keyword evidence="6" id="KW-0677">Repeat</keyword>
<dbReference type="Proteomes" id="UP000785679">
    <property type="component" value="Unassembled WGS sequence"/>
</dbReference>
<keyword evidence="5" id="KW-0479">Metal-binding</keyword>
<evidence type="ECO:0000256" key="6">
    <source>
        <dbReference type="ARBA" id="ARBA00022737"/>
    </source>
</evidence>
<evidence type="ECO:0000256" key="9">
    <source>
        <dbReference type="ARBA" id="ARBA00023212"/>
    </source>
</evidence>
<evidence type="ECO:0000256" key="5">
    <source>
        <dbReference type="ARBA" id="ARBA00022723"/>
    </source>
</evidence>
<comment type="subcellular location">
    <subcellularLocation>
        <location evidence="1">Cytoplasm</location>
        <location evidence="1">Cytoskeleton</location>
    </subcellularLocation>
</comment>
<protein>
    <recommendedName>
        <fullName evidence="3">Calmodulin</fullName>
    </recommendedName>
</protein>
<evidence type="ECO:0000313" key="12">
    <source>
        <dbReference type="EMBL" id="TNV75245.1"/>
    </source>
</evidence>
<dbReference type="InterPro" id="IPR011992">
    <property type="entry name" value="EF-hand-dom_pair"/>
</dbReference>
<comment type="function">
    <text evidence="10">Plays a fundamental role in microtubule organizing center structure and function. Component of the infraciliary lattice (ICL) and the ciliary basal bodies.</text>
</comment>
<comment type="similarity">
    <text evidence="2">Belongs to the centrin family.</text>
</comment>
<dbReference type="PANTHER" id="PTHR23048">
    <property type="entry name" value="MYOSIN LIGHT CHAIN 1, 3"/>
    <property type="match status" value="1"/>
</dbReference>
<dbReference type="FunFam" id="1.10.238.10:FF:000178">
    <property type="entry name" value="Calmodulin-2 A"/>
    <property type="match status" value="1"/>
</dbReference>
<accession>A0A8J8SYG1</accession>
<reference evidence="12" key="1">
    <citation type="submission" date="2019-06" db="EMBL/GenBank/DDBJ databases">
        <authorList>
            <person name="Zheng W."/>
        </authorList>
    </citation>
    <scope>NUCLEOTIDE SEQUENCE</scope>
    <source>
        <strain evidence="12">QDHG01</strain>
    </source>
</reference>
<evidence type="ECO:0000256" key="7">
    <source>
        <dbReference type="ARBA" id="ARBA00022837"/>
    </source>
</evidence>
<evidence type="ECO:0000256" key="3">
    <source>
        <dbReference type="ARBA" id="ARBA00020786"/>
    </source>
</evidence>